<evidence type="ECO:0000313" key="3">
    <source>
        <dbReference type="Proteomes" id="UP000265562"/>
    </source>
</evidence>
<dbReference type="OrthoDB" id="2027568at2"/>
<reference evidence="2 3" key="1">
    <citation type="submission" date="2018-09" db="EMBL/GenBank/DDBJ databases">
        <title>Genome sequencing of Lachnoanaerobaculum umeaense DSM 23576.</title>
        <authorList>
            <person name="Kook J.-K."/>
            <person name="Park S.-N."/>
            <person name="Lim Y.K."/>
        </authorList>
    </citation>
    <scope>NUCLEOTIDE SEQUENCE [LARGE SCALE GENOMIC DNA]</scope>
    <source>
        <strain evidence="3">DSM 23576 \ CCUG 58757</strain>
    </source>
</reference>
<dbReference type="PROSITE" id="PS50943">
    <property type="entry name" value="HTH_CROC1"/>
    <property type="match status" value="1"/>
</dbReference>
<protein>
    <submittedName>
        <fullName evidence="2">XRE family transcriptional regulator</fullName>
    </submittedName>
</protein>
<dbReference type="EMBL" id="CP032364">
    <property type="protein sequence ID" value="AYA98768.1"/>
    <property type="molecule type" value="Genomic_DNA"/>
</dbReference>
<evidence type="ECO:0000256" key="1">
    <source>
        <dbReference type="SAM" id="MobiDB-lite"/>
    </source>
</evidence>
<dbReference type="SUPFAM" id="SSF47413">
    <property type="entry name" value="lambda repressor-like DNA-binding domains"/>
    <property type="match status" value="1"/>
</dbReference>
<proteinExistence type="predicted"/>
<dbReference type="Gene3D" id="1.10.260.40">
    <property type="entry name" value="lambda repressor-like DNA-binding domains"/>
    <property type="match status" value="1"/>
</dbReference>
<dbReference type="GO" id="GO:0003677">
    <property type="term" value="F:DNA binding"/>
    <property type="evidence" value="ECO:0007669"/>
    <property type="project" value="InterPro"/>
</dbReference>
<dbReference type="Pfam" id="PF01381">
    <property type="entry name" value="HTH_3"/>
    <property type="match status" value="1"/>
</dbReference>
<gene>
    <name evidence="2" type="ORF">D4A81_01780</name>
</gene>
<dbReference type="RefSeq" id="WP_111523940.1">
    <property type="nucleotide sequence ID" value="NZ_CP032364.1"/>
</dbReference>
<keyword evidence="3" id="KW-1185">Reference proteome</keyword>
<name>A0A385PX91_9FIRM</name>
<dbReference type="CDD" id="cd00093">
    <property type="entry name" value="HTH_XRE"/>
    <property type="match status" value="1"/>
</dbReference>
<feature type="region of interest" description="Disordered" evidence="1">
    <location>
        <begin position="1"/>
        <end position="23"/>
    </location>
</feature>
<dbReference type="Proteomes" id="UP000265562">
    <property type="component" value="Chromosome"/>
</dbReference>
<sequence>MSMTNINHSDLTSDTKKQPGATGIEDSASTVVANLNKLLEIQNISAKELSEQTNYSESAISKYRTGKQFPPLDFLYKLKILFRISLDDFIFKEINRVDIHAQIPLSAAEKDEKRSYDKFCGTYLVYYLNTSSYKGRDKNTPEESLLYGILTISEDKTNIYEHTYNSIAVLGIKCRDMATQLKKTIDSMKSYYDIDKYISNDESLVKKAYFGDFEFSAEHAFLTLTHDRKDKALIILHRVNSNKKEYIGGMGTINSVSKGREPTPTAQYIALSRYPISLSAEEIHHQLLLSHPTYKADANAKELISLFKKTYQTPDSYEETIKYSEILTDLQKEIIIKVNLERYVKTSLTNNMFRYAKISERDDGAWYDLLKDVSIKSQDNVDIS</sequence>
<dbReference type="AlphaFoldDB" id="A0A385PX91"/>
<feature type="compositionally biased region" description="Polar residues" evidence="1">
    <location>
        <begin position="1"/>
        <end position="10"/>
    </location>
</feature>
<dbReference type="InterPro" id="IPR001387">
    <property type="entry name" value="Cro/C1-type_HTH"/>
</dbReference>
<organism evidence="2 3">
    <name type="scientific">Lachnoanaerobaculum umeaense</name>
    <dbReference type="NCBI Taxonomy" id="617123"/>
    <lineage>
        <taxon>Bacteria</taxon>
        <taxon>Bacillati</taxon>
        <taxon>Bacillota</taxon>
        <taxon>Clostridia</taxon>
        <taxon>Lachnospirales</taxon>
        <taxon>Lachnospiraceae</taxon>
        <taxon>Lachnoanaerobaculum</taxon>
    </lineage>
</organism>
<evidence type="ECO:0000313" key="2">
    <source>
        <dbReference type="EMBL" id="AYA98768.1"/>
    </source>
</evidence>
<dbReference type="InterPro" id="IPR010982">
    <property type="entry name" value="Lambda_DNA-bd_dom_sf"/>
</dbReference>
<accession>A0A385PX91</accession>
<dbReference type="KEGG" id="lua:D4A81_01780"/>
<dbReference type="SMART" id="SM00530">
    <property type="entry name" value="HTH_XRE"/>
    <property type="match status" value="1"/>
</dbReference>